<name>A0A8T0QE86_PANVG</name>
<evidence type="ECO:0000313" key="3">
    <source>
        <dbReference type="Proteomes" id="UP000823388"/>
    </source>
</evidence>
<gene>
    <name evidence="2" type="ORF">PVAP13_7KG057787</name>
</gene>
<feature type="region of interest" description="Disordered" evidence="1">
    <location>
        <begin position="45"/>
        <end position="74"/>
    </location>
</feature>
<proteinExistence type="predicted"/>
<dbReference type="EMBL" id="CM029049">
    <property type="protein sequence ID" value="KAG2571149.1"/>
    <property type="molecule type" value="Genomic_DNA"/>
</dbReference>
<reference evidence="2" key="1">
    <citation type="submission" date="2020-05" db="EMBL/GenBank/DDBJ databases">
        <title>WGS assembly of Panicum virgatum.</title>
        <authorList>
            <person name="Lovell J.T."/>
            <person name="Jenkins J."/>
            <person name="Shu S."/>
            <person name="Juenger T.E."/>
            <person name="Schmutz J."/>
        </authorList>
    </citation>
    <scope>NUCLEOTIDE SEQUENCE</scope>
    <source>
        <strain evidence="2">AP13</strain>
    </source>
</reference>
<accession>A0A8T0QE86</accession>
<comment type="caution">
    <text evidence="2">The sequence shown here is derived from an EMBL/GenBank/DDBJ whole genome shotgun (WGS) entry which is preliminary data.</text>
</comment>
<dbReference type="Proteomes" id="UP000823388">
    <property type="component" value="Chromosome 7K"/>
</dbReference>
<sequence>MILSPLARATNSQELANLPVVCLPSAHRPAAKEGAPARWENHRLSCTTQRPGSSGAAHHSPGHHHGESATVPRRERGSQLVIKALQNQPPCCQEIGSLSGGASLEQAGSRQNSVAGDGKLHRLHWNGRNLGHRSIPCARDGWLGRAELWTWLLSQKP</sequence>
<evidence type="ECO:0000313" key="2">
    <source>
        <dbReference type="EMBL" id="KAG2571149.1"/>
    </source>
</evidence>
<protein>
    <submittedName>
        <fullName evidence="2">Uncharacterized protein</fullName>
    </submittedName>
</protein>
<feature type="compositionally biased region" description="Basic and acidic residues" evidence="1">
    <location>
        <begin position="64"/>
        <end position="74"/>
    </location>
</feature>
<organism evidence="2 3">
    <name type="scientific">Panicum virgatum</name>
    <name type="common">Blackwell switchgrass</name>
    <dbReference type="NCBI Taxonomy" id="38727"/>
    <lineage>
        <taxon>Eukaryota</taxon>
        <taxon>Viridiplantae</taxon>
        <taxon>Streptophyta</taxon>
        <taxon>Embryophyta</taxon>
        <taxon>Tracheophyta</taxon>
        <taxon>Spermatophyta</taxon>
        <taxon>Magnoliopsida</taxon>
        <taxon>Liliopsida</taxon>
        <taxon>Poales</taxon>
        <taxon>Poaceae</taxon>
        <taxon>PACMAD clade</taxon>
        <taxon>Panicoideae</taxon>
        <taxon>Panicodae</taxon>
        <taxon>Paniceae</taxon>
        <taxon>Panicinae</taxon>
        <taxon>Panicum</taxon>
        <taxon>Panicum sect. Hiantes</taxon>
    </lineage>
</organism>
<dbReference type="AlphaFoldDB" id="A0A8T0QE86"/>
<evidence type="ECO:0000256" key="1">
    <source>
        <dbReference type="SAM" id="MobiDB-lite"/>
    </source>
</evidence>
<keyword evidence="3" id="KW-1185">Reference proteome</keyword>